<name>A0A7S3I0P2_9SPIT</name>
<organism evidence="1">
    <name type="scientific">Favella ehrenbergii</name>
    <dbReference type="NCBI Taxonomy" id="182087"/>
    <lineage>
        <taxon>Eukaryota</taxon>
        <taxon>Sar</taxon>
        <taxon>Alveolata</taxon>
        <taxon>Ciliophora</taxon>
        <taxon>Intramacronucleata</taxon>
        <taxon>Spirotrichea</taxon>
        <taxon>Choreotrichia</taxon>
        <taxon>Tintinnida</taxon>
        <taxon>Xystonellidae</taxon>
        <taxon>Favella</taxon>
    </lineage>
</organism>
<gene>
    <name evidence="1" type="ORF">FEHR0123_LOCUS4768</name>
</gene>
<dbReference type="AlphaFoldDB" id="A0A7S3I0P2"/>
<reference evidence="1" key="1">
    <citation type="submission" date="2021-01" db="EMBL/GenBank/DDBJ databases">
        <authorList>
            <person name="Corre E."/>
            <person name="Pelletier E."/>
            <person name="Niang G."/>
            <person name="Scheremetjew M."/>
            <person name="Finn R."/>
            <person name="Kale V."/>
            <person name="Holt S."/>
            <person name="Cochrane G."/>
            <person name="Meng A."/>
            <person name="Brown T."/>
            <person name="Cohen L."/>
        </authorList>
    </citation>
    <scope>NUCLEOTIDE SEQUENCE</scope>
    <source>
        <strain evidence="1">Fehren 1</strain>
    </source>
</reference>
<evidence type="ECO:0000313" key="1">
    <source>
        <dbReference type="EMBL" id="CAE0309852.1"/>
    </source>
</evidence>
<protein>
    <submittedName>
        <fullName evidence="1">Uncharacterized protein</fullName>
    </submittedName>
</protein>
<proteinExistence type="predicted"/>
<accession>A0A7S3I0P2</accession>
<dbReference type="EMBL" id="HBIE01015388">
    <property type="protein sequence ID" value="CAE0309852.1"/>
    <property type="molecule type" value="Transcribed_RNA"/>
</dbReference>
<sequence>MAQQHSNPFSHINHWVKGEVWCLEALQEAIDMKNKCDDKKRSTEKEIVSLTETINKLNANKFTFGSMFKSESGKKEDAMQKETLRAELQKDSALYDVLKKYLTIYLATVAIPSYKTQRIQAYVRAMGRMADAEVRNAENTYDCWNNFQKTIISYNIKY</sequence>